<organism evidence="1 2">
    <name type="scientific">Actinophytocola oryzae</name>
    <dbReference type="NCBI Taxonomy" id="502181"/>
    <lineage>
        <taxon>Bacteria</taxon>
        <taxon>Bacillati</taxon>
        <taxon>Actinomycetota</taxon>
        <taxon>Actinomycetes</taxon>
        <taxon>Pseudonocardiales</taxon>
        <taxon>Pseudonocardiaceae</taxon>
    </lineage>
</organism>
<name>A0A4V3FS58_9PSEU</name>
<reference evidence="1 2" key="1">
    <citation type="submission" date="2019-03" db="EMBL/GenBank/DDBJ databases">
        <title>Genomic Encyclopedia of Archaeal and Bacterial Type Strains, Phase II (KMG-II): from individual species to whole genera.</title>
        <authorList>
            <person name="Goeker M."/>
        </authorList>
    </citation>
    <scope>NUCLEOTIDE SEQUENCE [LARGE SCALE GENOMIC DNA]</scope>
    <source>
        <strain evidence="1 2">DSM 45499</strain>
    </source>
</reference>
<proteinExistence type="predicted"/>
<accession>A0A4V3FS58</accession>
<comment type="caution">
    <text evidence="1">The sequence shown here is derived from an EMBL/GenBank/DDBJ whole genome shotgun (WGS) entry which is preliminary data.</text>
</comment>
<dbReference type="Proteomes" id="UP000294927">
    <property type="component" value="Unassembled WGS sequence"/>
</dbReference>
<dbReference type="AlphaFoldDB" id="A0A4V3FS58"/>
<keyword evidence="2" id="KW-1185">Reference proteome</keyword>
<gene>
    <name evidence="1" type="ORF">CLV71_111149</name>
</gene>
<evidence type="ECO:0000313" key="1">
    <source>
        <dbReference type="EMBL" id="TDV46191.1"/>
    </source>
</evidence>
<dbReference type="InterPro" id="IPR025358">
    <property type="entry name" value="DUF4262"/>
</dbReference>
<protein>
    <submittedName>
        <fullName evidence="1">Uncharacterized protein DUF4262</fullName>
    </submittedName>
</protein>
<evidence type="ECO:0000313" key="2">
    <source>
        <dbReference type="Proteomes" id="UP000294927"/>
    </source>
</evidence>
<sequence>MRDIAWHVQSHGWSVVALPEDGALPGWAYSVGMWHTLRAPEVCMFGLRLADMHHWVNRVGDRVRGGLSLAPGTSVDGILDGYALAVRPVHSSWHADLFAYGLDFHRGPLPMVQLVWPELGSANRQPSLWLPKDDHPPSLWTRLDQLVDSPFPGAAPDSLVLGSRAVIDGSAPVAGVVHGSDGSWSFLDGSGGPEVGVVHLRHVVADHPYVCDFADLPPGYAAWQEPDGNWSRSRVD</sequence>
<dbReference type="Pfam" id="PF14081">
    <property type="entry name" value="DUF4262"/>
    <property type="match status" value="1"/>
</dbReference>
<dbReference type="EMBL" id="SOCP01000011">
    <property type="protein sequence ID" value="TDV46191.1"/>
    <property type="molecule type" value="Genomic_DNA"/>
</dbReference>